<comment type="caution">
    <text evidence="5">The sequence shown here is derived from an EMBL/GenBank/DDBJ whole genome shotgun (WGS) entry which is preliminary data.</text>
</comment>
<dbReference type="EMBL" id="SIXF01000005">
    <property type="protein sequence ID" value="TBO43319.1"/>
    <property type="molecule type" value="Genomic_DNA"/>
</dbReference>
<evidence type="ECO:0000256" key="1">
    <source>
        <dbReference type="ARBA" id="ARBA00005750"/>
    </source>
</evidence>
<sequence>MFSIFKKKGTVVADISWLGVDLHSHLLPGIDDGCKNLDESLAYITRLHGLGFSKLICTPHIFTELYPNTPETISTALKLVQDSIEAAQIDIEVSAAAEYMVDETFKINDSLMCLPGRRILVEMSYLYESPDIEQIIFDLQIKGYVVILAHPERYNFYHEVQERYKRLKDMGCLFQLNLLSVAGYYGKGVAKVANYLLKNELYDFAGTDLHHENHLMALEKIVLNGRLYEEIGHYSFKNKQI</sequence>
<keyword evidence="6" id="KW-1185">Reference proteome</keyword>
<dbReference type="SUPFAM" id="SSF89550">
    <property type="entry name" value="PHP domain-like"/>
    <property type="match status" value="1"/>
</dbReference>
<dbReference type="OrthoDB" id="9788539at2"/>
<gene>
    <name evidence="5" type="ORF">EYS08_08230</name>
</gene>
<dbReference type="Gene3D" id="3.20.20.140">
    <property type="entry name" value="Metal-dependent hydrolases"/>
    <property type="match status" value="1"/>
</dbReference>
<dbReference type="PANTHER" id="PTHR39181">
    <property type="entry name" value="TYROSINE-PROTEIN PHOSPHATASE YWQE"/>
    <property type="match status" value="1"/>
</dbReference>
<comment type="catalytic activity">
    <reaction evidence="4">
        <text>O-phospho-L-tyrosyl-[protein] + H2O = L-tyrosyl-[protein] + phosphate</text>
        <dbReference type="Rhea" id="RHEA:10684"/>
        <dbReference type="Rhea" id="RHEA-COMP:10136"/>
        <dbReference type="Rhea" id="RHEA-COMP:20101"/>
        <dbReference type="ChEBI" id="CHEBI:15377"/>
        <dbReference type="ChEBI" id="CHEBI:43474"/>
        <dbReference type="ChEBI" id="CHEBI:46858"/>
        <dbReference type="ChEBI" id="CHEBI:61978"/>
        <dbReference type="EC" id="3.1.3.48"/>
    </reaction>
</comment>
<protein>
    <recommendedName>
        <fullName evidence="2">protein-tyrosine-phosphatase</fullName>
        <ecNumber evidence="2">3.1.3.48</ecNumber>
    </recommendedName>
</protein>
<dbReference type="GO" id="GO:0030145">
    <property type="term" value="F:manganese ion binding"/>
    <property type="evidence" value="ECO:0007669"/>
    <property type="project" value="InterPro"/>
</dbReference>
<comment type="similarity">
    <text evidence="1">Belongs to the metallo-dependent hydrolases superfamily. CpsB/CapC family.</text>
</comment>
<dbReference type="RefSeq" id="WP_131029563.1">
    <property type="nucleotide sequence ID" value="NZ_SIXF01000005.1"/>
</dbReference>
<evidence type="ECO:0000313" key="5">
    <source>
        <dbReference type="EMBL" id="TBO43319.1"/>
    </source>
</evidence>
<dbReference type="Pfam" id="PF19567">
    <property type="entry name" value="CpsB_CapC"/>
    <property type="match status" value="1"/>
</dbReference>
<dbReference type="Proteomes" id="UP000291819">
    <property type="component" value="Unassembled WGS sequence"/>
</dbReference>
<organism evidence="5 6">
    <name type="scientific">Pedobacter kyonggii</name>
    <dbReference type="NCBI Taxonomy" id="1926871"/>
    <lineage>
        <taxon>Bacteria</taxon>
        <taxon>Pseudomonadati</taxon>
        <taxon>Bacteroidota</taxon>
        <taxon>Sphingobacteriia</taxon>
        <taxon>Sphingobacteriales</taxon>
        <taxon>Sphingobacteriaceae</taxon>
        <taxon>Pedobacter</taxon>
    </lineage>
</organism>
<proteinExistence type="inferred from homology"/>
<dbReference type="PANTHER" id="PTHR39181:SF1">
    <property type="entry name" value="TYROSINE-PROTEIN PHOSPHATASE YWQE"/>
    <property type="match status" value="1"/>
</dbReference>
<accession>A0A4Q9HEX0</accession>
<name>A0A4Q9HEX0_9SPHI</name>
<evidence type="ECO:0000256" key="4">
    <source>
        <dbReference type="ARBA" id="ARBA00051722"/>
    </source>
</evidence>
<dbReference type="AlphaFoldDB" id="A0A4Q9HEX0"/>
<dbReference type="InterPro" id="IPR016195">
    <property type="entry name" value="Pol/histidinol_Pase-like"/>
</dbReference>
<evidence type="ECO:0000313" key="6">
    <source>
        <dbReference type="Proteomes" id="UP000291819"/>
    </source>
</evidence>
<dbReference type="EC" id="3.1.3.48" evidence="2"/>
<reference evidence="5 6" key="1">
    <citation type="submission" date="2019-02" db="EMBL/GenBank/DDBJ databases">
        <title>Pedobacter kyonggii whole genome sequence analysis.</title>
        <authorList>
            <person name="Dahal R.H."/>
        </authorList>
    </citation>
    <scope>NUCLEOTIDE SEQUENCE [LARGE SCALE GENOMIC DNA]</scope>
    <source>
        <strain evidence="5 6">K-4-11-1</strain>
    </source>
</reference>
<evidence type="ECO:0000256" key="3">
    <source>
        <dbReference type="ARBA" id="ARBA00022801"/>
    </source>
</evidence>
<dbReference type="InterPro" id="IPR016667">
    <property type="entry name" value="Caps_polysacc_synth_CpsB/CapC"/>
</dbReference>
<evidence type="ECO:0000256" key="2">
    <source>
        <dbReference type="ARBA" id="ARBA00013064"/>
    </source>
</evidence>
<dbReference type="PIRSF" id="PIRSF016557">
    <property type="entry name" value="Caps_synth_CpsB"/>
    <property type="match status" value="1"/>
</dbReference>
<dbReference type="GO" id="GO:0004725">
    <property type="term" value="F:protein tyrosine phosphatase activity"/>
    <property type="evidence" value="ECO:0007669"/>
    <property type="project" value="UniProtKB-EC"/>
</dbReference>
<keyword evidence="3" id="KW-0378">Hydrolase</keyword>